<accession>A0AAV2R0W5</accession>
<reference evidence="3 4" key="1">
    <citation type="submission" date="2024-05" db="EMBL/GenBank/DDBJ databases">
        <authorList>
            <person name="Wallberg A."/>
        </authorList>
    </citation>
    <scope>NUCLEOTIDE SEQUENCE [LARGE SCALE GENOMIC DNA]</scope>
</reference>
<dbReference type="AlphaFoldDB" id="A0AAV2R0W5"/>
<keyword evidence="2" id="KW-0472">Membrane</keyword>
<gene>
    <name evidence="3" type="ORF">MNOR_LOCUS18586</name>
</gene>
<sequence>RLRTESAAARKRKPKPDEAEVTPLRRNKVDDMHRNNEVKTLAWCYTEALKLVMDPSDHNNKPVIEQDQQGSSPPQNKIEKEETPEEAGDRLQGYAENVDFIAKIIFPILFMAQNLVYWPYFLADTILFL</sequence>
<dbReference type="SUPFAM" id="SSF90112">
    <property type="entry name" value="Neurotransmitter-gated ion-channel transmembrane pore"/>
    <property type="match status" value="1"/>
</dbReference>
<feature type="compositionally biased region" description="Polar residues" evidence="1">
    <location>
        <begin position="66"/>
        <end position="75"/>
    </location>
</feature>
<evidence type="ECO:0000256" key="1">
    <source>
        <dbReference type="SAM" id="MobiDB-lite"/>
    </source>
</evidence>
<feature type="transmembrane region" description="Helical" evidence="2">
    <location>
        <begin position="100"/>
        <end position="120"/>
    </location>
</feature>
<dbReference type="GO" id="GO:0016020">
    <property type="term" value="C:membrane"/>
    <property type="evidence" value="ECO:0007669"/>
    <property type="project" value="InterPro"/>
</dbReference>
<evidence type="ECO:0000313" key="4">
    <source>
        <dbReference type="Proteomes" id="UP001497623"/>
    </source>
</evidence>
<keyword evidence="2" id="KW-1133">Transmembrane helix</keyword>
<name>A0AAV2R0W5_MEGNR</name>
<keyword evidence="4" id="KW-1185">Reference proteome</keyword>
<keyword evidence="2" id="KW-0812">Transmembrane</keyword>
<organism evidence="3 4">
    <name type="scientific">Meganyctiphanes norvegica</name>
    <name type="common">Northern krill</name>
    <name type="synonym">Thysanopoda norvegica</name>
    <dbReference type="NCBI Taxonomy" id="48144"/>
    <lineage>
        <taxon>Eukaryota</taxon>
        <taxon>Metazoa</taxon>
        <taxon>Ecdysozoa</taxon>
        <taxon>Arthropoda</taxon>
        <taxon>Crustacea</taxon>
        <taxon>Multicrustacea</taxon>
        <taxon>Malacostraca</taxon>
        <taxon>Eumalacostraca</taxon>
        <taxon>Eucarida</taxon>
        <taxon>Euphausiacea</taxon>
        <taxon>Euphausiidae</taxon>
        <taxon>Meganyctiphanes</taxon>
    </lineage>
</organism>
<comment type="caution">
    <text evidence="3">The sequence shown here is derived from an EMBL/GenBank/DDBJ whole genome shotgun (WGS) entry which is preliminary data.</text>
</comment>
<protein>
    <submittedName>
        <fullName evidence="3">Uncharacterized protein</fullName>
    </submittedName>
</protein>
<dbReference type="EMBL" id="CAXKWB010013373">
    <property type="protein sequence ID" value="CAL4107492.1"/>
    <property type="molecule type" value="Genomic_DNA"/>
</dbReference>
<feature type="region of interest" description="Disordered" evidence="1">
    <location>
        <begin position="1"/>
        <end position="32"/>
    </location>
</feature>
<feature type="non-terminal residue" evidence="3">
    <location>
        <position position="1"/>
    </location>
</feature>
<dbReference type="GO" id="GO:0006811">
    <property type="term" value="P:monoatomic ion transport"/>
    <property type="evidence" value="ECO:0007669"/>
    <property type="project" value="InterPro"/>
</dbReference>
<proteinExistence type="predicted"/>
<feature type="compositionally biased region" description="Basic residues" evidence="1">
    <location>
        <begin position="1"/>
        <end position="14"/>
    </location>
</feature>
<dbReference type="InterPro" id="IPR036719">
    <property type="entry name" value="Neuro-gated_channel_TM_sf"/>
</dbReference>
<feature type="region of interest" description="Disordered" evidence="1">
    <location>
        <begin position="56"/>
        <end position="90"/>
    </location>
</feature>
<evidence type="ECO:0000256" key="2">
    <source>
        <dbReference type="SAM" id="Phobius"/>
    </source>
</evidence>
<dbReference type="Proteomes" id="UP001497623">
    <property type="component" value="Unassembled WGS sequence"/>
</dbReference>
<evidence type="ECO:0000313" key="3">
    <source>
        <dbReference type="EMBL" id="CAL4107492.1"/>
    </source>
</evidence>